<gene>
    <name evidence="1" type="ORF">LX69_00563</name>
</gene>
<dbReference type="RefSeq" id="WP_111444285.1">
    <property type="nucleotide sequence ID" value="NZ_QKZK01000003.1"/>
</dbReference>
<organism evidence="1 2">
    <name type="scientific">Breznakibacter xylanolyticus</name>
    <dbReference type="NCBI Taxonomy" id="990"/>
    <lineage>
        <taxon>Bacteria</taxon>
        <taxon>Pseudomonadati</taxon>
        <taxon>Bacteroidota</taxon>
        <taxon>Bacteroidia</taxon>
        <taxon>Marinilabiliales</taxon>
        <taxon>Marinilabiliaceae</taxon>
        <taxon>Breznakibacter</taxon>
    </lineage>
</organism>
<keyword evidence="2" id="KW-1185">Reference proteome</keyword>
<dbReference type="EMBL" id="QKZK01000003">
    <property type="protein sequence ID" value="PZX20110.1"/>
    <property type="molecule type" value="Genomic_DNA"/>
</dbReference>
<dbReference type="AlphaFoldDB" id="A0A2W7NJS4"/>
<protein>
    <recommendedName>
        <fullName evidence="3">RES domain-containing protein</fullName>
    </recommendedName>
</protein>
<sequence>MVSSILDTKEYLEFIESLKLSEYSTEDLKKFINNSFSYPYFIFPQVEGSRIFRGQICNENPYDKISRLSYNPEPASNLGRANLKQESVFYAAGTLDNAAIESCQDELKKGTKIFFVTVGEWILKKGLEINVVCHSKKAQSTGTDLIVAAESIEEMMRKDRSEEEYQVLLLKSEFFADQFAKSEIGGYDDYSISALYSSQILHNPKKICDGICYPSVAYKLKSFNFVYRTELFDNGSIEFVCAHHLKLSFTSSETYPEIEILAKSKGFEGDSIKW</sequence>
<name>A0A2W7NJS4_9BACT</name>
<proteinExistence type="predicted"/>
<evidence type="ECO:0008006" key="3">
    <source>
        <dbReference type="Google" id="ProtNLM"/>
    </source>
</evidence>
<evidence type="ECO:0000313" key="1">
    <source>
        <dbReference type="EMBL" id="PZX20110.1"/>
    </source>
</evidence>
<reference evidence="1 2" key="1">
    <citation type="submission" date="2018-06" db="EMBL/GenBank/DDBJ databases">
        <title>Genomic Encyclopedia of Archaeal and Bacterial Type Strains, Phase II (KMG-II): from individual species to whole genera.</title>
        <authorList>
            <person name="Goeker M."/>
        </authorList>
    </citation>
    <scope>NUCLEOTIDE SEQUENCE [LARGE SCALE GENOMIC DNA]</scope>
    <source>
        <strain evidence="1 2">DSM 6779</strain>
    </source>
</reference>
<accession>A0A2W7NJS4</accession>
<evidence type="ECO:0000313" key="2">
    <source>
        <dbReference type="Proteomes" id="UP000249239"/>
    </source>
</evidence>
<dbReference type="Proteomes" id="UP000249239">
    <property type="component" value="Unassembled WGS sequence"/>
</dbReference>
<dbReference type="OrthoDB" id="761857at2"/>
<comment type="caution">
    <text evidence="1">The sequence shown here is derived from an EMBL/GenBank/DDBJ whole genome shotgun (WGS) entry which is preliminary data.</text>
</comment>